<organism evidence="1 2">
    <name type="scientific">Sphingobacterium deserti</name>
    <dbReference type="NCBI Taxonomy" id="1229276"/>
    <lineage>
        <taxon>Bacteria</taxon>
        <taxon>Pseudomonadati</taxon>
        <taxon>Bacteroidota</taxon>
        <taxon>Sphingobacteriia</taxon>
        <taxon>Sphingobacteriales</taxon>
        <taxon>Sphingobacteriaceae</taxon>
        <taxon>Sphingobacterium</taxon>
    </lineage>
</organism>
<dbReference type="RefSeq" id="WP_037503413.1">
    <property type="nucleotide sequence ID" value="NZ_JJMU01000067.1"/>
</dbReference>
<evidence type="ECO:0000313" key="1">
    <source>
        <dbReference type="EMBL" id="KGE12500.1"/>
    </source>
</evidence>
<name>A0A0B8T643_9SPHI</name>
<dbReference type="Proteomes" id="UP000031802">
    <property type="component" value="Unassembled WGS sequence"/>
</dbReference>
<dbReference type="EMBL" id="JJMU01000067">
    <property type="protein sequence ID" value="KGE12500.1"/>
    <property type="molecule type" value="Genomic_DNA"/>
</dbReference>
<dbReference type="PATRIC" id="fig|1229276.3.peg.3893"/>
<protein>
    <recommendedName>
        <fullName evidence="3">Helix-turn-helix domain-containing protein</fullName>
    </recommendedName>
</protein>
<dbReference type="AlphaFoldDB" id="A0A0B8T643"/>
<reference evidence="2" key="1">
    <citation type="submission" date="2014-04" db="EMBL/GenBank/DDBJ databases">
        <title>Whole-Genome optical mapping and complete genome sequence of Sphingobacterium deserti sp. nov., a new spaces isolated from desert in the west of China.</title>
        <authorList>
            <person name="Teng C."/>
            <person name="Zhou Z."/>
            <person name="Li X."/>
            <person name="Chen M."/>
            <person name="Lin M."/>
            <person name="Wang L."/>
            <person name="Su S."/>
            <person name="Zhang C."/>
            <person name="Zhang W."/>
        </authorList>
    </citation>
    <scope>NUCLEOTIDE SEQUENCE [LARGE SCALE GENOMIC DNA]</scope>
    <source>
        <strain evidence="2">ACCC05744</strain>
    </source>
</reference>
<comment type="caution">
    <text evidence="1">The sequence shown here is derived from an EMBL/GenBank/DDBJ whole genome shotgun (WGS) entry which is preliminary data.</text>
</comment>
<gene>
    <name evidence="1" type="ORF">DI53_3765</name>
</gene>
<evidence type="ECO:0000313" key="2">
    <source>
        <dbReference type="Proteomes" id="UP000031802"/>
    </source>
</evidence>
<accession>A0A0B8T643</accession>
<dbReference type="STRING" id="1229276.DI53_3765"/>
<dbReference type="eggNOG" id="ENOG5033I53">
    <property type="taxonomic scope" value="Bacteria"/>
</dbReference>
<dbReference type="OrthoDB" id="1082219at2"/>
<evidence type="ECO:0008006" key="3">
    <source>
        <dbReference type="Google" id="ProtNLM"/>
    </source>
</evidence>
<reference evidence="1 2" key="2">
    <citation type="journal article" date="2015" name="PLoS ONE">
        <title>Whole-Genome Optical Mapping and Finished Genome Sequence of Sphingobacterium deserti sp. nov., a New Species Isolated from the Western Desert of China.</title>
        <authorList>
            <person name="Teng C."/>
            <person name="Zhou Z."/>
            <person name="Molnar I."/>
            <person name="Li X."/>
            <person name="Tang R."/>
            <person name="Chen M."/>
            <person name="Wang L."/>
            <person name="Su S."/>
            <person name="Zhang W."/>
            <person name="Lin M."/>
        </authorList>
    </citation>
    <scope>NUCLEOTIDE SEQUENCE [LARGE SCALE GENOMIC DNA]</scope>
    <source>
        <strain evidence="2">ACCC05744</strain>
    </source>
</reference>
<sequence length="96" mass="11132">MEVKLTIDQLRRLIEYSAKMGAKVILSKSGEVKPYLKKSEACKKYGRKNVEHWIREGLITARKDGNYSAAWRIDLLEIESVKNSMELSDLFIEQEI</sequence>
<proteinExistence type="predicted"/>
<keyword evidence="2" id="KW-1185">Reference proteome</keyword>